<dbReference type="InterPro" id="IPR058625">
    <property type="entry name" value="MdtA-like_BSH"/>
</dbReference>
<dbReference type="PANTHER" id="PTHR30367:SF12">
    <property type="entry name" value="P-HYDROXYBENZOIC ACID EFFLUX PUMP SUBUNIT AAEA"/>
    <property type="match status" value="1"/>
</dbReference>
<accession>A0A8J3F1B8</accession>
<dbReference type="InterPro" id="IPR050393">
    <property type="entry name" value="MFP_Efflux_Pump"/>
</dbReference>
<dbReference type="GO" id="GO:0022857">
    <property type="term" value="F:transmembrane transporter activity"/>
    <property type="evidence" value="ECO:0007669"/>
    <property type="project" value="InterPro"/>
</dbReference>
<evidence type="ECO:0000313" key="9">
    <source>
        <dbReference type="Proteomes" id="UP000642180"/>
    </source>
</evidence>
<evidence type="ECO:0000259" key="7">
    <source>
        <dbReference type="Pfam" id="PF25963"/>
    </source>
</evidence>
<dbReference type="InterPro" id="IPR006143">
    <property type="entry name" value="RND_pump_MFP"/>
</dbReference>
<keyword evidence="3 5" id="KW-1133">Transmembrane helix</keyword>
<protein>
    <submittedName>
        <fullName evidence="8">Antibiotic resistance protein</fullName>
    </submittedName>
</protein>
<dbReference type="EMBL" id="BMDI01000001">
    <property type="protein sequence ID" value="GGI16789.1"/>
    <property type="molecule type" value="Genomic_DNA"/>
</dbReference>
<evidence type="ECO:0000256" key="3">
    <source>
        <dbReference type="ARBA" id="ARBA00022989"/>
    </source>
</evidence>
<dbReference type="RefSeq" id="WP_188379767.1">
    <property type="nucleotide sequence ID" value="NZ_BMDI01000001.1"/>
</dbReference>
<evidence type="ECO:0000259" key="6">
    <source>
        <dbReference type="Pfam" id="PF25917"/>
    </source>
</evidence>
<dbReference type="PANTHER" id="PTHR30367">
    <property type="entry name" value="P-HYDROXYBENZOIC ACID EFFLUX PUMP SUBUNIT AAEA-RELATED"/>
    <property type="match status" value="1"/>
</dbReference>
<evidence type="ECO:0000256" key="2">
    <source>
        <dbReference type="ARBA" id="ARBA00022692"/>
    </source>
</evidence>
<dbReference type="Pfam" id="PF25963">
    <property type="entry name" value="Beta-barrel_AAEA"/>
    <property type="match status" value="1"/>
</dbReference>
<dbReference type="GO" id="GO:0016020">
    <property type="term" value="C:membrane"/>
    <property type="evidence" value="ECO:0007669"/>
    <property type="project" value="InterPro"/>
</dbReference>
<evidence type="ECO:0000256" key="5">
    <source>
        <dbReference type="SAM" id="Phobius"/>
    </source>
</evidence>
<sequence>MRTSVYLRYLITAAFLLMAVLFGKYLWDDNMTSPWTRDGRIKADIIHIAPDVSGVVTQVAVHDNQFVRKGDILFTIDRERYQHALSEAQAFLAAQQSEKTMRGREAARRQGLDAAIVTSENREAATSLASAAAARYQAAAAARDVAQLNLARTEVRAPVDGFVTNLHVHTGDYAANGSAQLALIDSHSFYVSGYFEETKLPYLAVGDTVEVRLMSSERILRGHIDSVARGITDRDGPTGKELLADVNPTFNWVRLAQRIPVRIQLDHPDDMQDLIAGMTCTVTVLQGHTERHAQSKGG</sequence>
<dbReference type="Gene3D" id="2.40.50.100">
    <property type="match status" value="1"/>
</dbReference>
<feature type="domain" description="Multidrug resistance protein MdtA-like barrel-sandwich hybrid" evidence="6">
    <location>
        <begin position="46"/>
        <end position="184"/>
    </location>
</feature>
<reference evidence="9" key="1">
    <citation type="journal article" date="2019" name="Int. J. Syst. Evol. Microbiol.">
        <title>The Global Catalogue of Microorganisms (GCM) 10K type strain sequencing project: providing services to taxonomists for standard genome sequencing and annotation.</title>
        <authorList>
            <consortium name="The Broad Institute Genomics Platform"/>
            <consortium name="The Broad Institute Genome Sequencing Center for Infectious Disease"/>
            <person name="Wu L."/>
            <person name="Ma J."/>
        </authorList>
    </citation>
    <scope>NUCLEOTIDE SEQUENCE [LARGE SCALE GENOMIC DNA]</scope>
    <source>
        <strain evidence="9">CCM 2767</strain>
    </source>
</reference>
<keyword evidence="2 5" id="KW-0812">Transmembrane</keyword>
<dbReference type="Gene3D" id="2.40.30.170">
    <property type="match status" value="1"/>
</dbReference>
<comment type="similarity">
    <text evidence="1">Belongs to the membrane fusion protein (MFP) (TC 8.A.1) family.</text>
</comment>
<feature type="domain" description="p-hydroxybenzoic acid efflux pump subunit AaeA-like beta-barrel" evidence="7">
    <location>
        <begin position="188"/>
        <end position="284"/>
    </location>
</feature>
<dbReference type="Proteomes" id="UP000642180">
    <property type="component" value="Unassembled WGS sequence"/>
</dbReference>
<dbReference type="Pfam" id="PF25917">
    <property type="entry name" value="BSH_RND"/>
    <property type="match status" value="1"/>
</dbReference>
<dbReference type="AlphaFoldDB" id="A0A8J3F1B8"/>
<evidence type="ECO:0000313" key="8">
    <source>
        <dbReference type="EMBL" id="GGI16789.1"/>
    </source>
</evidence>
<comment type="caution">
    <text evidence="8">The sequence shown here is derived from an EMBL/GenBank/DDBJ whole genome shotgun (WGS) entry which is preliminary data.</text>
</comment>
<dbReference type="SUPFAM" id="SSF111369">
    <property type="entry name" value="HlyD-like secretion proteins"/>
    <property type="match status" value="1"/>
</dbReference>
<feature type="transmembrane region" description="Helical" evidence="5">
    <location>
        <begin position="6"/>
        <end position="27"/>
    </location>
</feature>
<dbReference type="InterPro" id="IPR058634">
    <property type="entry name" value="AaeA-lik-b-barrel"/>
</dbReference>
<name>A0A8J3F1B8_9BURK</name>
<gene>
    <name evidence="8" type="ORF">GCM10008066_05720</name>
</gene>
<keyword evidence="9" id="KW-1185">Reference proteome</keyword>
<evidence type="ECO:0000256" key="1">
    <source>
        <dbReference type="ARBA" id="ARBA00009477"/>
    </source>
</evidence>
<organism evidence="8 9">
    <name type="scientific">Oxalicibacterium faecigallinarum</name>
    <dbReference type="NCBI Taxonomy" id="573741"/>
    <lineage>
        <taxon>Bacteria</taxon>
        <taxon>Pseudomonadati</taxon>
        <taxon>Pseudomonadota</taxon>
        <taxon>Betaproteobacteria</taxon>
        <taxon>Burkholderiales</taxon>
        <taxon>Oxalobacteraceae</taxon>
        <taxon>Oxalicibacterium</taxon>
    </lineage>
</organism>
<evidence type="ECO:0000256" key="4">
    <source>
        <dbReference type="ARBA" id="ARBA00023136"/>
    </source>
</evidence>
<keyword evidence="4 5" id="KW-0472">Membrane</keyword>
<dbReference type="NCBIfam" id="TIGR01730">
    <property type="entry name" value="RND_mfp"/>
    <property type="match status" value="1"/>
</dbReference>
<proteinExistence type="inferred from homology"/>